<organism evidence="3 4">
    <name type="scientific">Exiguobacterium undae</name>
    <dbReference type="NCBI Taxonomy" id="169177"/>
    <lineage>
        <taxon>Bacteria</taxon>
        <taxon>Bacillati</taxon>
        <taxon>Bacillota</taxon>
        <taxon>Bacilli</taxon>
        <taxon>Bacillales</taxon>
        <taxon>Bacillales Family XII. Incertae Sedis</taxon>
        <taxon>Exiguobacterium</taxon>
    </lineage>
</organism>
<dbReference type="InterPro" id="IPR036425">
    <property type="entry name" value="MoaB/Mog-like_dom_sf"/>
</dbReference>
<dbReference type="PIRSF" id="PIRSF006728">
    <property type="entry name" value="CinA"/>
    <property type="match status" value="1"/>
</dbReference>
<dbReference type="CDD" id="cd00885">
    <property type="entry name" value="cinA"/>
    <property type="match status" value="1"/>
</dbReference>
<dbReference type="SUPFAM" id="SSF142433">
    <property type="entry name" value="CinA-like"/>
    <property type="match status" value="1"/>
</dbReference>
<dbReference type="NCBIfam" id="NF001813">
    <property type="entry name" value="PRK00549.1"/>
    <property type="match status" value="1"/>
</dbReference>
<dbReference type="InterPro" id="IPR036653">
    <property type="entry name" value="CinA-like_C"/>
</dbReference>
<dbReference type="PANTHER" id="PTHR13939:SF0">
    <property type="entry name" value="NMN AMIDOHYDROLASE-LIKE PROTEIN YFAY"/>
    <property type="match status" value="1"/>
</dbReference>
<dbReference type="NCBIfam" id="TIGR00177">
    <property type="entry name" value="molyb_syn"/>
    <property type="match status" value="1"/>
</dbReference>
<dbReference type="InterPro" id="IPR008135">
    <property type="entry name" value="Competence-induced_CinA"/>
</dbReference>
<dbReference type="HAMAP" id="MF_00226_B">
    <property type="entry name" value="CinA_B"/>
    <property type="match status" value="1"/>
</dbReference>
<protein>
    <recommendedName>
        <fullName evidence="1">Putative competence-damage inducible protein</fullName>
    </recommendedName>
</protein>
<dbReference type="NCBIfam" id="TIGR00199">
    <property type="entry name" value="PncC_domain"/>
    <property type="match status" value="1"/>
</dbReference>
<evidence type="ECO:0000259" key="2">
    <source>
        <dbReference type="SMART" id="SM00852"/>
    </source>
</evidence>
<dbReference type="Pfam" id="PF00994">
    <property type="entry name" value="MoCF_biosynth"/>
    <property type="match status" value="1"/>
</dbReference>
<evidence type="ECO:0000256" key="1">
    <source>
        <dbReference type="HAMAP-Rule" id="MF_00226"/>
    </source>
</evidence>
<keyword evidence="4" id="KW-1185">Reference proteome</keyword>
<dbReference type="SUPFAM" id="SSF53218">
    <property type="entry name" value="Molybdenum cofactor biosynthesis proteins"/>
    <property type="match status" value="1"/>
</dbReference>
<dbReference type="Gene3D" id="3.40.980.10">
    <property type="entry name" value="MoaB/Mog-like domain"/>
    <property type="match status" value="1"/>
</dbReference>
<evidence type="ECO:0000313" key="4">
    <source>
        <dbReference type="Proteomes" id="UP000078447"/>
    </source>
</evidence>
<dbReference type="PANTHER" id="PTHR13939">
    <property type="entry name" value="NICOTINAMIDE-NUCLEOTIDE AMIDOHYDROLASE PNCC"/>
    <property type="match status" value="1"/>
</dbReference>
<dbReference type="NCBIfam" id="TIGR00200">
    <property type="entry name" value="cinA_nterm"/>
    <property type="match status" value="1"/>
</dbReference>
<dbReference type="SMART" id="SM00852">
    <property type="entry name" value="MoCF_biosynth"/>
    <property type="match status" value="1"/>
</dbReference>
<feature type="domain" description="MoaB/Mog" evidence="2">
    <location>
        <begin position="4"/>
        <end position="171"/>
    </location>
</feature>
<dbReference type="Gene3D" id="3.90.950.20">
    <property type="entry name" value="CinA-like"/>
    <property type="match status" value="1"/>
</dbReference>
<gene>
    <name evidence="1" type="primary">cinA</name>
    <name evidence="3" type="ORF">A3783_08355</name>
</gene>
<dbReference type="RefSeq" id="WP_028106676.1">
    <property type="nucleotide sequence ID" value="NZ_LVVL01000001.1"/>
</dbReference>
<dbReference type="InterPro" id="IPR041424">
    <property type="entry name" value="CinA_KH"/>
</dbReference>
<dbReference type="Pfam" id="PF02464">
    <property type="entry name" value="CinA"/>
    <property type="match status" value="1"/>
</dbReference>
<evidence type="ECO:0000313" key="3">
    <source>
        <dbReference type="EMBL" id="OAN15932.1"/>
    </source>
</evidence>
<proteinExistence type="inferred from homology"/>
<accession>A0ABX2VCJ3</accession>
<dbReference type="InterPro" id="IPR008136">
    <property type="entry name" value="CinA_C"/>
</dbReference>
<dbReference type="InterPro" id="IPR050101">
    <property type="entry name" value="CinA"/>
</dbReference>
<comment type="similarity">
    <text evidence="1">Belongs to the CinA family.</text>
</comment>
<name>A0ABX2VCJ3_9BACL</name>
<dbReference type="InterPro" id="IPR001453">
    <property type="entry name" value="MoaB/Mog_dom"/>
</dbReference>
<sequence length="414" mass="44804">MKAEIIAVGSELLLGEIANTNAQYLSEWLATCGIDVHYHTVVGDNRERMVEVVTRAQERAELIVITGGLGPTEDDLTKEVVADLLGRGLHVDQPAYDRIEAFLKTRERVMTDNERKQALVIEGADVLTNEAGLAPGMSLHADKHQYILLPGVPREMKRIIADHFEHLLGKETIKSRTLRFFGIGESALNDRLADLIRTARNPSIAPYAELAEVRLRLTAKAFDERETLEMLDTLEQQVLDEVGTHFYGYGDASLPAVVLDRCRKAGLTLAAAESLTGGAFASGLTDIAGASDVFRGGAVVYADAAKVNVLGVEQTLLDEQTAVSRDVAIAMAEGARALYETDLAIALTGEAGPTSNSGQAVGTVYCALAQASGTQVLELTYPAFDRGMIRLRSVKDAYFMLLKNIGHSDVMEES</sequence>
<dbReference type="EMBL" id="LVVL01000001">
    <property type="protein sequence ID" value="OAN15932.1"/>
    <property type="molecule type" value="Genomic_DNA"/>
</dbReference>
<comment type="caution">
    <text evidence="3">The sequence shown here is derived from an EMBL/GenBank/DDBJ whole genome shotgun (WGS) entry which is preliminary data.</text>
</comment>
<dbReference type="Gene3D" id="3.30.70.2860">
    <property type="match status" value="1"/>
</dbReference>
<reference evidence="3 4" key="1">
    <citation type="submission" date="2016-03" db="EMBL/GenBank/DDBJ databases">
        <authorList>
            <person name="Cho S.-Y."/>
            <person name="Lim S."/>
            <person name="Kim H."/>
            <person name="Soh E.H."/>
            <person name="Moon J.S."/>
        </authorList>
    </citation>
    <scope>NUCLEOTIDE SEQUENCE [LARGE SCALE GENOMIC DNA]</scope>
    <source>
        <strain evidence="3 4">KCTC 3810</strain>
    </source>
</reference>
<dbReference type="Proteomes" id="UP000078447">
    <property type="component" value="Unassembled WGS sequence"/>
</dbReference>
<dbReference type="Pfam" id="PF18146">
    <property type="entry name" value="CinA_KH"/>
    <property type="match status" value="1"/>
</dbReference>